<proteinExistence type="predicted"/>
<evidence type="ECO:0000259" key="5">
    <source>
        <dbReference type="Pfam" id="PF02668"/>
    </source>
</evidence>
<evidence type="ECO:0000256" key="3">
    <source>
        <dbReference type="ARBA" id="ARBA00023194"/>
    </source>
</evidence>
<dbReference type="GO" id="GO:0016706">
    <property type="term" value="F:2-oxoglutarate-dependent dioxygenase activity"/>
    <property type="evidence" value="ECO:0007669"/>
    <property type="project" value="UniProtKB-ARBA"/>
</dbReference>
<reference evidence="6 7" key="1">
    <citation type="submission" date="2015-03" db="EMBL/GenBank/DDBJ databases">
        <title>Comparative genomics of Pseudomonas insights into diversity of traits involved in vanlence and defense.</title>
        <authorList>
            <person name="Qin Y."/>
        </authorList>
    </citation>
    <scope>NUCLEOTIDE SEQUENCE [LARGE SCALE GENOMIC DNA]</scope>
    <source>
        <strain evidence="6 7">C8</strain>
    </source>
</reference>
<name>A0A0F4T5U1_PSEFL</name>
<comment type="cofactor">
    <cofactor evidence="1">
        <name>Fe(2+)</name>
        <dbReference type="ChEBI" id="CHEBI:29033"/>
    </cofactor>
</comment>
<dbReference type="PANTHER" id="PTHR10696:SF56">
    <property type="entry name" value="TAUD_TFDA-LIKE DOMAIN-CONTAINING PROTEIN"/>
    <property type="match status" value="1"/>
</dbReference>
<gene>
    <name evidence="6" type="ORF">VC35_24695</name>
</gene>
<dbReference type="InterPro" id="IPR003819">
    <property type="entry name" value="TauD/TfdA-like"/>
</dbReference>
<evidence type="ECO:0000256" key="2">
    <source>
        <dbReference type="ARBA" id="ARBA00023002"/>
    </source>
</evidence>
<dbReference type="SUPFAM" id="SSF51197">
    <property type="entry name" value="Clavaminate synthase-like"/>
    <property type="match status" value="1"/>
</dbReference>
<dbReference type="InterPro" id="IPR042098">
    <property type="entry name" value="TauD-like_sf"/>
</dbReference>
<keyword evidence="2" id="KW-0560">Oxidoreductase</keyword>
<evidence type="ECO:0000256" key="4">
    <source>
        <dbReference type="SAM" id="MobiDB-lite"/>
    </source>
</evidence>
<dbReference type="PANTHER" id="PTHR10696">
    <property type="entry name" value="GAMMA-BUTYROBETAINE HYDROXYLASE-RELATED"/>
    <property type="match status" value="1"/>
</dbReference>
<keyword evidence="3" id="KW-0045">Antibiotic biosynthesis</keyword>
<dbReference type="Pfam" id="PF02668">
    <property type="entry name" value="TauD"/>
    <property type="match status" value="1"/>
</dbReference>
<evidence type="ECO:0000313" key="7">
    <source>
        <dbReference type="Proteomes" id="UP000033588"/>
    </source>
</evidence>
<dbReference type="Gene3D" id="3.60.130.10">
    <property type="entry name" value="Clavaminate synthase-like"/>
    <property type="match status" value="1"/>
</dbReference>
<organism evidence="6 7">
    <name type="scientific">Pseudomonas fluorescens</name>
    <dbReference type="NCBI Taxonomy" id="294"/>
    <lineage>
        <taxon>Bacteria</taxon>
        <taxon>Pseudomonadati</taxon>
        <taxon>Pseudomonadota</taxon>
        <taxon>Gammaproteobacteria</taxon>
        <taxon>Pseudomonadales</taxon>
        <taxon>Pseudomonadaceae</taxon>
        <taxon>Pseudomonas</taxon>
    </lineage>
</organism>
<dbReference type="Proteomes" id="UP000033588">
    <property type="component" value="Unassembled WGS sequence"/>
</dbReference>
<dbReference type="InterPro" id="IPR050411">
    <property type="entry name" value="AlphaKG_dependent_hydroxylases"/>
</dbReference>
<dbReference type="PATRIC" id="fig|294.132.peg.4259"/>
<dbReference type="GO" id="GO:0017000">
    <property type="term" value="P:antibiotic biosynthetic process"/>
    <property type="evidence" value="ECO:0007669"/>
    <property type="project" value="UniProtKB-KW"/>
</dbReference>
<sequence>MTVSTTKSMPRMGRGARKSLSTDPARLVSFAPMFEGLSMPLVCRPAVSGVSLVEWATQNRALIESKLLEHAVILFRGFQVADIGEFNRCVDGISGGALEYLFRASPRTQISGQFKIYSSTDYPAPEKIFPHNEHSYSPVFPRHLYFYCDTPSATGGETPFGDTRRIIARIDPAVREEFARKRIMYVRNYGDGMGLPWQTVFQSEDRGEVEGYCAKIGIQAEWKPGNRLRTRQSGPAIVRHPLTGERIWFNHGTFFNALTLPDSIRDNLLREFGPQDLPQNTFFGDGSPIPDDVIRHLQGIYREVMVEFAWEKGDVVLLDNILSVHARNEFTGYRKILTAMAIAQKSADLDQE</sequence>
<dbReference type="RefSeq" id="WP_046043176.1">
    <property type="nucleotide sequence ID" value="NZ_LACC01000036.1"/>
</dbReference>
<feature type="domain" description="TauD/TfdA-like" evidence="5">
    <location>
        <begin position="49"/>
        <end position="337"/>
    </location>
</feature>
<accession>A0A0F4T5U1</accession>
<dbReference type="EMBL" id="LACC01000036">
    <property type="protein sequence ID" value="KJZ39776.1"/>
    <property type="molecule type" value="Genomic_DNA"/>
</dbReference>
<dbReference type="OrthoDB" id="9769888at2"/>
<feature type="region of interest" description="Disordered" evidence="4">
    <location>
        <begin position="1"/>
        <end position="20"/>
    </location>
</feature>
<dbReference type="AlphaFoldDB" id="A0A0F4T5U1"/>
<protein>
    <submittedName>
        <fullName evidence="6">Taurine catabolism dioxygenase TauD</fullName>
    </submittedName>
</protein>
<evidence type="ECO:0000313" key="6">
    <source>
        <dbReference type="EMBL" id="KJZ39776.1"/>
    </source>
</evidence>
<keyword evidence="6" id="KW-0223">Dioxygenase</keyword>
<evidence type="ECO:0000256" key="1">
    <source>
        <dbReference type="ARBA" id="ARBA00001954"/>
    </source>
</evidence>
<comment type="caution">
    <text evidence="6">The sequence shown here is derived from an EMBL/GenBank/DDBJ whole genome shotgun (WGS) entry which is preliminary data.</text>
</comment>